<feature type="region of interest" description="Disordered" evidence="1">
    <location>
        <begin position="251"/>
        <end position="273"/>
    </location>
</feature>
<keyword evidence="3" id="KW-1185">Reference proteome</keyword>
<name>A0AAV6Q144_SOLSE</name>
<feature type="region of interest" description="Disordered" evidence="1">
    <location>
        <begin position="1"/>
        <end position="30"/>
    </location>
</feature>
<sequence length="475" mass="51406">MTNSAPTTNFYKGSASKTYKGPASNTFKSPASNFYKDSSSTFYNGQPSNTFKGPAPNSYKGSSSNFYNGPASNTFKGTASNSYKGSSSNFYNGPPPTPSRAQPLIPTRVHLPISTMSASNTFKGTASNSYKGSSSNFYNGPASNTFKGPASNSYKGPASNFYNGSSSKFHNGPASNTFKGPASNSYKGPASNFYNSSSPNFHNGPASNTFKGPASNSYKGLAHNIESPAQNTFKALGPSNYNGHYNTYTVPAHSRYRRPASNTRRGPANRFGPKKYMRQNVAQAVCTKSNEAVAVEKPGNQFAAETNTETAIKMKNIENFRTSSLGNSCWCRLFIGSRPSQTSYTIANQKKVECHSNIPTWEETQHLLAVRQQSETDGLMKYLQRPEETFSRNTAQLSVCVTPQLFFSPRSVSGNIGRRRIYNLGDRSAPCCGRCVQSGEHATGFRIIRNHVSVDLNASEAPAALTAQSYDSGVF</sequence>
<accession>A0AAV6Q144</accession>
<protein>
    <submittedName>
        <fullName evidence="2">Uncharacterized protein</fullName>
    </submittedName>
</protein>
<reference evidence="2 3" key="1">
    <citation type="journal article" date="2021" name="Sci. Rep.">
        <title>Chromosome anchoring in Senegalese sole (Solea senegalensis) reveals sex-associated markers and genome rearrangements in flatfish.</title>
        <authorList>
            <person name="Guerrero-Cozar I."/>
            <person name="Gomez-Garrido J."/>
            <person name="Berbel C."/>
            <person name="Martinez-Blanch J.F."/>
            <person name="Alioto T."/>
            <person name="Claros M.G."/>
            <person name="Gagnaire P.A."/>
            <person name="Manchado M."/>
        </authorList>
    </citation>
    <scope>NUCLEOTIDE SEQUENCE [LARGE SCALE GENOMIC DNA]</scope>
    <source>
        <strain evidence="2">Sse05_10M</strain>
    </source>
</reference>
<dbReference type="EMBL" id="JAGKHQ010000019">
    <property type="protein sequence ID" value="KAG7481750.1"/>
    <property type="molecule type" value="Genomic_DNA"/>
</dbReference>
<comment type="caution">
    <text evidence="2">The sequence shown here is derived from an EMBL/GenBank/DDBJ whole genome shotgun (WGS) entry which is preliminary data.</text>
</comment>
<proteinExistence type="predicted"/>
<dbReference type="Proteomes" id="UP000693946">
    <property type="component" value="Linkage Group LG7"/>
</dbReference>
<organism evidence="2 3">
    <name type="scientific">Solea senegalensis</name>
    <name type="common">Senegalese sole</name>
    <dbReference type="NCBI Taxonomy" id="28829"/>
    <lineage>
        <taxon>Eukaryota</taxon>
        <taxon>Metazoa</taxon>
        <taxon>Chordata</taxon>
        <taxon>Craniata</taxon>
        <taxon>Vertebrata</taxon>
        <taxon>Euteleostomi</taxon>
        <taxon>Actinopterygii</taxon>
        <taxon>Neopterygii</taxon>
        <taxon>Teleostei</taxon>
        <taxon>Neoteleostei</taxon>
        <taxon>Acanthomorphata</taxon>
        <taxon>Carangaria</taxon>
        <taxon>Pleuronectiformes</taxon>
        <taxon>Pleuronectoidei</taxon>
        <taxon>Soleidae</taxon>
        <taxon>Solea</taxon>
    </lineage>
</organism>
<dbReference type="AlphaFoldDB" id="A0AAV6Q144"/>
<evidence type="ECO:0000256" key="1">
    <source>
        <dbReference type="SAM" id="MobiDB-lite"/>
    </source>
</evidence>
<evidence type="ECO:0000313" key="3">
    <source>
        <dbReference type="Proteomes" id="UP000693946"/>
    </source>
</evidence>
<evidence type="ECO:0000313" key="2">
    <source>
        <dbReference type="EMBL" id="KAG7481750.1"/>
    </source>
</evidence>
<gene>
    <name evidence="2" type="ORF">JOB18_003889</name>
</gene>